<accession>A0A0L1KAD5</accession>
<comment type="caution">
    <text evidence="1">The sequence shown here is derived from an EMBL/GenBank/DDBJ whole genome shotgun (WGS) entry which is preliminary data.</text>
</comment>
<dbReference type="Proteomes" id="UP000037446">
    <property type="component" value="Unassembled WGS sequence"/>
</dbReference>
<evidence type="ECO:0000313" key="2">
    <source>
        <dbReference type="Proteomes" id="UP000037446"/>
    </source>
</evidence>
<organism evidence="1 2">
    <name type="scientific">Qipengyuania citrea LAMA 915</name>
    <dbReference type="NCBI Taxonomy" id="1306953"/>
    <lineage>
        <taxon>Bacteria</taxon>
        <taxon>Pseudomonadati</taxon>
        <taxon>Pseudomonadota</taxon>
        <taxon>Alphaproteobacteria</taxon>
        <taxon>Sphingomonadales</taxon>
        <taxon>Erythrobacteraceae</taxon>
        <taxon>Qipengyuania</taxon>
    </lineage>
</organism>
<dbReference type="AlphaFoldDB" id="A0A0L1KAD5"/>
<name>A0A0L1KAD5_9SPHN</name>
<dbReference type="EMBL" id="JYNE01000028">
    <property type="protein sequence ID" value="KNH00844.1"/>
    <property type="molecule type" value="Genomic_DNA"/>
</dbReference>
<protein>
    <recommendedName>
        <fullName evidence="3">Porin</fullName>
    </recommendedName>
</protein>
<dbReference type="RefSeq" id="WP_050601599.1">
    <property type="nucleotide sequence ID" value="NZ_JYNE01000028.1"/>
</dbReference>
<sequence>MARSGTDQGKTRFVPAALIAAGLALTIPAAGLAVVQADGAEALPETVSYLPFTPANSDPRLAARVAALIGEDGLRFTPANKSGLAKDRTVTVAVRVDDATARAMSVRTAIDSVGSAGNAERVLAISPTSYNLGISRGYQSFAQTAKPTTVSVGLRDMGMPDLANFAPDKGDKPAKPGRFDSRLALEKQDNAGRAPRTLEGMGNQSVDLSTSYRVVGNLNVTAGVRLSKDSNRLAPLTDGVEDDQAVYVGTRVSF</sequence>
<evidence type="ECO:0000313" key="1">
    <source>
        <dbReference type="EMBL" id="KNH00844.1"/>
    </source>
</evidence>
<reference evidence="1" key="1">
    <citation type="submission" date="2015-02" db="EMBL/GenBank/DDBJ databases">
        <authorList>
            <person name="Chooi Y.-H."/>
        </authorList>
    </citation>
    <scope>NUCLEOTIDE SEQUENCE [LARGE SCALE GENOMIC DNA]</scope>
    <source>
        <strain evidence="1">LAMA 915</strain>
    </source>
</reference>
<proteinExistence type="predicted"/>
<evidence type="ECO:0008006" key="3">
    <source>
        <dbReference type="Google" id="ProtNLM"/>
    </source>
</evidence>
<dbReference type="PATRIC" id="fig|1306953.7.peg.1507"/>
<gene>
    <name evidence="1" type="ORF">J121_1468</name>
</gene>